<evidence type="ECO:0000313" key="3">
    <source>
        <dbReference type="EMBL" id="ERN08825.1"/>
    </source>
</evidence>
<dbReference type="Gramene" id="ERN08825">
    <property type="protein sequence ID" value="ERN08825"/>
    <property type="gene ID" value="AMTR_s00015p00003450"/>
</dbReference>
<dbReference type="EMBL" id="KI393208">
    <property type="protein sequence ID" value="ERN08825.1"/>
    <property type="molecule type" value="Genomic_DNA"/>
</dbReference>
<evidence type="ECO:0000256" key="2">
    <source>
        <dbReference type="SAM" id="Phobius"/>
    </source>
</evidence>
<feature type="non-terminal residue" evidence="3">
    <location>
        <position position="1"/>
    </location>
</feature>
<dbReference type="Proteomes" id="UP000017836">
    <property type="component" value="Unassembled WGS sequence"/>
</dbReference>
<keyword evidence="4" id="KW-1185">Reference proteome</keyword>
<keyword evidence="2" id="KW-1133">Transmembrane helix</keyword>
<dbReference type="HOGENOM" id="CLU_2044015_0_0_1"/>
<proteinExistence type="predicted"/>
<name>W1PNS1_AMBTC</name>
<feature type="region of interest" description="Disordered" evidence="1">
    <location>
        <begin position="1"/>
        <end position="52"/>
    </location>
</feature>
<gene>
    <name evidence="3" type="ORF">AMTR_s00015p00003450</name>
</gene>
<feature type="compositionally biased region" description="Low complexity" evidence="1">
    <location>
        <begin position="15"/>
        <end position="31"/>
    </location>
</feature>
<dbReference type="AlphaFoldDB" id="W1PNS1"/>
<accession>W1PNS1</accession>
<organism evidence="3 4">
    <name type="scientific">Amborella trichopoda</name>
    <dbReference type="NCBI Taxonomy" id="13333"/>
    <lineage>
        <taxon>Eukaryota</taxon>
        <taxon>Viridiplantae</taxon>
        <taxon>Streptophyta</taxon>
        <taxon>Embryophyta</taxon>
        <taxon>Tracheophyta</taxon>
        <taxon>Spermatophyta</taxon>
        <taxon>Magnoliopsida</taxon>
        <taxon>Amborellales</taxon>
        <taxon>Amborellaceae</taxon>
        <taxon>Amborella</taxon>
    </lineage>
</organism>
<keyword evidence="2" id="KW-0812">Transmembrane</keyword>
<feature type="transmembrane region" description="Helical" evidence="2">
    <location>
        <begin position="78"/>
        <end position="100"/>
    </location>
</feature>
<reference evidence="4" key="1">
    <citation type="journal article" date="2013" name="Science">
        <title>The Amborella genome and the evolution of flowering plants.</title>
        <authorList>
            <consortium name="Amborella Genome Project"/>
        </authorList>
    </citation>
    <scope>NUCLEOTIDE SEQUENCE [LARGE SCALE GENOMIC DNA]</scope>
</reference>
<protein>
    <submittedName>
        <fullName evidence="3">Uncharacterized protein</fullName>
    </submittedName>
</protein>
<feature type="compositionally biased region" description="Basic and acidic residues" evidence="1">
    <location>
        <begin position="1"/>
        <end position="14"/>
    </location>
</feature>
<evidence type="ECO:0000313" key="4">
    <source>
        <dbReference type="Proteomes" id="UP000017836"/>
    </source>
</evidence>
<keyword evidence="2" id="KW-0472">Membrane</keyword>
<sequence length="121" mass="13039">EQLHVHGSEEKDHGGLVSSSSPFSSPYLLGSDLQSYPKTHPSRPAPPSPSADCCQGTLTRSFSLKCSPQATPFTIPDLLLVTPLLLLLSVPLPLFVPPFFPASFRLLLRFHPNCNASSSLV</sequence>
<evidence type="ECO:0000256" key="1">
    <source>
        <dbReference type="SAM" id="MobiDB-lite"/>
    </source>
</evidence>